<dbReference type="Gene3D" id="3.40.50.12780">
    <property type="entry name" value="N-terminal domain of ligase-like"/>
    <property type="match status" value="1"/>
</dbReference>
<dbReference type="InterPro" id="IPR023213">
    <property type="entry name" value="CAT-like_dom_sf"/>
</dbReference>
<evidence type="ECO:0000313" key="8">
    <source>
        <dbReference type="Proteomes" id="UP001058381"/>
    </source>
</evidence>
<dbReference type="Gene3D" id="3.30.559.10">
    <property type="entry name" value="Chloramphenicol acetyltransferase-like domain"/>
    <property type="match status" value="7"/>
</dbReference>
<dbReference type="CDD" id="cd19544">
    <property type="entry name" value="E-C_NRPS"/>
    <property type="match status" value="4"/>
</dbReference>
<dbReference type="InterPro" id="IPR025110">
    <property type="entry name" value="AMP-bd_C"/>
</dbReference>
<dbReference type="InterPro" id="IPR006162">
    <property type="entry name" value="Ppantetheine_attach_site"/>
</dbReference>
<dbReference type="PROSITE" id="PS00012">
    <property type="entry name" value="PHOSPHOPANTETHEINE"/>
    <property type="match status" value="6"/>
</dbReference>
<evidence type="ECO:0000313" key="7">
    <source>
        <dbReference type="EMBL" id="UXA65494.1"/>
    </source>
</evidence>
<evidence type="ECO:0000256" key="3">
    <source>
        <dbReference type="ARBA" id="ARBA00022450"/>
    </source>
</evidence>
<dbReference type="FunFam" id="3.40.50.980:FF:000001">
    <property type="entry name" value="Non-ribosomal peptide synthetase"/>
    <property type="match status" value="4"/>
</dbReference>
<dbReference type="Gene3D" id="3.40.50.1820">
    <property type="entry name" value="alpha/beta hydrolase"/>
    <property type="match status" value="2"/>
</dbReference>
<dbReference type="SUPFAM" id="SSF47336">
    <property type="entry name" value="ACP-like"/>
    <property type="match status" value="7"/>
</dbReference>
<dbReference type="NCBIfam" id="TIGR01733">
    <property type="entry name" value="AA-adenyl-dom"/>
    <property type="match status" value="7"/>
</dbReference>
<dbReference type="InterPro" id="IPR020845">
    <property type="entry name" value="AMP-binding_CS"/>
</dbReference>
<dbReference type="GO" id="GO:0016874">
    <property type="term" value="F:ligase activity"/>
    <property type="evidence" value="ECO:0007669"/>
    <property type="project" value="UniProtKB-KW"/>
</dbReference>
<feature type="domain" description="Carrier" evidence="6">
    <location>
        <begin position="4248"/>
        <end position="4322"/>
    </location>
</feature>
<dbReference type="Pfam" id="PF00550">
    <property type="entry name" value="PP-binding"/>
    <property type="match status" value="7"/>
</dbReference>
<sequence length="7564" mass="817821">MSSSPALPADLSTLSVDEIERLWNLLEDADAADTDSDSIPRRDPDQPIPLSFAQQRLWLLAQLDPGSASAYLIPAGVRLRGVLQTQALQQALERIVARHAALRTRIVTVSGIAEQRIDPAGSGFALTHIDLSQRGLEEAQAEARRQAVQEATTPFDLAHGPLIRGRLLRLAAHDHVLLLTMHHIVSDGWSMGLLIRELSTLYTALAQGLDDPLPALSLQYADIVAWQRRQADGPALQRQLDFWRAHLRNAPTVLGLPCESPRPAVQDHAGDRVEIVLDADLSSALAALSKRHGVTLFVTMLASWGILLSRQSGQDSVVIGSPVANRHRAEFEPVIGFFANTQALHVDLSGKPTVAALLAQLRGVTAAAQAHQDLPFEQLVEALNPVRDLSRHPLFQALLGWQEGAPETLALPGLRLEHFRADHHSAKFDLELSLQNTGTHIVGQLTYATALFERSTIERHLAQFVTLLHGMVADDSTRVDRLPLLRAPERQQWLQTLARAQRTFADDACLPSLFERQVAQRPHAIAVVHEELALSYADLDVRANQLAHHLIAHGIGPEDRVALYLQRGIDLVVAILAVLKAGAAYLPLDPAYPTQRLAFMLDDAQPRLLLTHAALAASLPSETGIATLVLDEADAWTHRPIDSPQRNDLLPQHPAYVIYTSGSTGTPKGVVVAHAHVVRLLHATRSQVAPSADDVWTLFHSCAFDFSVWELWGALAHGGRLVVVPQHVARDPAAFHALLCQQRVSVLNQTPSAFQALLEAPRHSDLQHHLRLVIFGGEALQPASVSTWFAQHGQRTALLNMYGITETTVHVTAHVLTNQDVTRADLSPIGAPLADLRAYVLASDGQCLSIGVAGELHVAGAGLARGYLGRPGLTAERFVPDPFAAQPGERMYKTGDLARWQADGSLAYLGRNDEQVKLRGFRIELGEIAAALRGCDGVRQAVVIASEDSTGDKRLLAYVVGDADVALDPDALRTRLGARLPDYMLPAAYVQLPALPLTANDKLDRRALPAPDADALAAQTYVAPEGELEIMLAAVWSELLGVERVGRHDSFFALGGHSLLAITLIERLRQHGWQLDVRALFTHATLAAVAETLRPEKTAAIPQNRIAPDCSRITPALLPLVQLTQVEIDAIVCTVDGGAANIQDIYPLAPLQEGLLFHHLADPGADPYVNTTLLAFETQQQAAAFLSAFDQVVQRHDILRTSIVWQDLPAPVQVVWRHAALQVHRYTLQGQDAQAELLTRMGPDHARLDLAKAPLLQAHLGEDMAQQRWIVGVLAHHLVMDHTTLDLIIAEIGAHLSGRQQQLPAPLPFRNFVAQAQRAVSTEHVPFFSRMLSDVDHPTAPFGLLRNDINSVPAQQRVPVARDIAHSLRAHARRLGVNASSLFHLAYAVLLARISTRNDVVFGTVLFGRLSGSDGADRALGMFLNTLPLRVRIDTTSVTDAVRRMQEQMAELLCHEHVALTDVRNCSAIRAPLPLFSALLNYRYAGHSSSAAEHVAHDEAWQGVRVLQARERTTYPVSLSVNDDGDGFSLDLQIDPCLCAERVAGFMLHALQQLNLVLSRAPDTPLCALQILPAGERAWLLHDVNATTAHPASTPAAGDTLLTRFQTQVRQFPTAAALIDGELVVSYAELQERAAVLAQRLLALGVTPGGCVALLLPRSALLIVAELAVVMCGAAYVALDPAQPPARLHALLEDCAAAALLCDADCPLDAVCLPRLQVEWAALTGEAVAPQVQVTSASIAYVVYTSGSSGTPKGVAVSHAAVLAFALNPQHAPLQPQERVAFLANPAFDASTFEVWATLLHGAAIVVVDQPTLLDPSALAQHLTVNQVSILHLTAGLLPGYWHALRDLLPRLRCLLTGGDSVDAGTVAAILAHAPPQRLLHCYGPTEATTFSVVHPVAPLAEDAARIPLGRPLPGNRVYVLDRHGQPTPIGVAGELHLAGAQLAQGYLHRPALTAERFVPDPFVAQAGERMYKTGDLACWRDDGTLDFLGRNDAQVKIRGFRIEPGEIEAALRACAGVQEAAVIAREDTGGKRLVAYLVGDASILEPATLRSQLATRLPDHMLPAAYVQLAALPLTPNGKLDRAALPAPDDQALDLHAYVAPQGEWEQVLATLWSELLGVEQVGRNDDFFALGGHSLLAIKLIERLRRLGWQIDVRALFAQPTLAGLAVNLQTASAIEVPPNRIGPECTSITPDLLPLVALTQAEIDAIVATVDGGAANVQDIYPLAPLQEGLLFHHLSDPLADPYLHSSVLGFPAKEQLDRFLDALDQVIARHDILRTGVVWQGLSAPVQVVWRQAVVPRRMHRFEGPDPATGLLAWLHAAEAAPSLQHAPLIHAHLAHDTTTGRWLLGLQQHHLVMDHTTLELVIEEVRAHLDGRHQQLPTPLPFRNFVAHAHAGVSEQEHKVFFTAMLADIDAPTAPFGVLAPVRDPAALHFLRLSVPATLAAAVRTQARQHGISAASLFHLAYALLLARTSGTTEAVFATLLFGRMHASAGVDRVLGMFLNTLPIRLDASHGSVLDAVRQTQLCLAQLLHHEHAPLALAQRCSTLDPSTPLLNALLNYRYVGGSAVLGVEPEGEDLAALDGVQEIAGQERTHYPLLVSVNDQQPSGGFSLDVQCLQKIGTERIAAMLLQTLQVLIQALEHAPQTALHALDLLPENERQALHHFNDTTAELDGSGYLHRAIQAQARRTPQAVALVEGEVELSYAALDARANQLAHHLIALGVVPEDRVAVCLPRSLDLVVALLAVLKAGAAYLPLETDVPPARLDSMLADAQPAVLLAYRATAARLERCEERHTVFLDTDQAAWKKAPTHAPVVPALHPQHPAYVLYTSGSTGQPKGVVNTHAGIDNRLQWMQQALQLRPEQRVLQKTPVGFDVSVWELFWPLRVGACLVLAQPGGHKDPAYLIALIEQTRIDTVHFVPSMLRVFLDALPEGACASLQRIVCSGEALPADLAADALARLPQTRLYNLYGPTEAAVDVSVWECSDADASSVPIGRPIANTRLHVLDAHRTLAPIGVTGELQIAGVQLARGYLGRPDLTAEHFVPDPFADHPGQRIYRTGDLARWRVDGALEYLGRNDEQIKLRGVRIELGEIAAALRACNGVREAVVIARENAGEKRLIAYLVGDATPSSGAASTADALRRQLAACLPEVMLPSAYVWLDALPLTVNGKLDRRALPAADADALAAQAYVAPEGELETSLAALWSELLGVEQVGRHDSFFALGGHSLLAMRLIARIRNVLGVELPLATLFAQPRLTTLADALDGAAAIALPAIVPADRRTPLPLSFAQQRLWFIAQLDTRANLAFHIPVGLRLHGALAADVLQRALDRIVARHEALRTRFVAADGGARQEIAPADSGFALRRFDLSQHPDADTEIRAHAQHEADEVFDLSHGPLARGRLLRLGDDAHVLFLTLHHLVADGWSIGVLVREFVALYTAMIDGQPDPLPPLPLQYADVAVWQQHTLGEHALQRQRRFWQDHLAGAPELLELPTDRPRPALQDYRGDALTFQVDQPTSIALKALSERHGTTLYMTLLAGWAILLARLSGQQEVVIGSPVANRNRSELEPLIGLFLNTQALRIDLSSDPSVAALLAQVRAIALAAQDHQDLPFEQVIEALNPSRSMAHAPLYQVVLAMQNTPQEDLTLPGLHITTLPTGPVSAQVDLWWSISETDAGLHGSVIYASTLFERATVQRWMQMWITVLRAMTAQPACAVSALPLLPEDHRTQLLQQFNHSAAPWPDAPLLQPLFAAQCRRTPDAPALSDAQVQLSYAQLDAHANRLAHRLIAAGVRPDTRVALYLSRGAERLVALLAVFKAGGAYVPLDPDQPTERVAFMLGDARVRVVLTDTQLQQQLPASRALQQTRVLLLDAPTSAADPAHHHAPVIDGLHPDHLAYVVYTSGSTGQPKGVMVSHRGLVNLALAQIAAFGVQPHSRVLQLASIGFDACVSELLMAWLAGACLHVPPAEALAGAALLEVLQHQRITHLTVTPTVLASLPEQVSCPSLQTLVLAGEAADAKLARRWQAHTRVINAYGPTEASVCASLHLDGVRHGERLPIGRPMANVRLYVLDPQGHLAPIGVRGQLHIAGRSVARGYLRRPDLTAERFVPDPFAEQPGQRMYKTGDLARWTADGNLESLGRNDDQIKLRGVRIELAEIESALRSCAGVRDAAVLLRHDRTSEPRLVAYVVGDADAVPEAQSLRTHLGGRLPEVMLPAAYVQLDALPLTPNGKLDRRALPAPDADALATHTYVAPEGELEVLLAALWSDLLGVEQVSRHASFFALGGHSLLAIKLIERLRQHGWALQVRALFGATTLADLAAALRPSGAVEVPPNRITVDCTRITPELLPLVQLTQDEIDAAVATVDGGAANVQDIYPLTALQEGLLFHHRASSLGDAYLSFSVLAFETRAQLDAFIAALEAVIARHDILRTGFAWQGLSAPVQIVRRHAILPRQEHCIDAPDVLAALKQRMDPRSARMDVTQAPLLRGHLVEDPHQARWLLGLQTHHLMIDHTTLELLIEEVQAHLDQRQQQLPEPLPFRNLVAQARLGVSEAEHRAFFTQQLGDLETPTAPFDLWEVRGSGAEIEEHQQLLPQPLCTALRLQARRLDVSPASVFHLAYALMLAKASGRDDVVFGTTLFGRMHAGSGAHRVLGMFINTLPIRLRRDHRGVNDAVRDTQQRLAELIHHEHAPLALAQRCSGIVAPAPLFIALLNYRHAGGSAVQAPSGTSQAWHGIQMLESQDRTSYPLTLSVDDIRANASFALQVQVDQRIGAARVIALMLQAVQALVKALEDAPETALHALHLLPADERAQLQDFTVTETTPLAHAQCIHHLFEAQVRRTPNAIALYADNRELSYAALDARANRLAHRLCALGVAPEHRVALYLPRGIEQIVALLATLKAGAAYLPLDPELPDARLAFLLADSRPRAVLTCDALHARLQSFGSAMQSVGVLTLDQDADVDLHDPGAPIVPGLCPDNLAYVIYTSGSTGQPKGTLLTHAGATHYLQWAIETYRPFPSAVVSSSLAFDATLTSLLAPLLCGARVELLPEHNTLDALRQRLCDPTPLGLVKLTPAHLEVLGQQLANHAEPLSPAAMVIGGEALPPATLARWQALAPNTRLINEYGPTETVVGCVVHDATHDVPAPHGRVPIGRPIAHLRIHVLDHHGQLAPIGVAGHLHIAGPQLARGYLGRPDLTAERFVPDPFAEQPGQRMYRSGDLASWHADGTLDVLGRNDDQVKLRGFRIELGEIVAALRACAGVQDAAVLLREDTPGEQRLVAYLVDDAGNESAPLALREALAARLPEVMLPSAYVRLDALPLTANGKLDRRALPAQGADALAAQAYLAPEGEQEILLATLWSELLEIERIGRNDSFFALGGDSLLAIVLIERLQQSGWQLDIGALFNTPVLGTLAGALRPAAIAPVPANRIVRDCTRITPDLLPLVVLTQTEIDAVVATVAGGAANVQDIYPLASLQEGLLFHHLQHTDSDPYVMPGLHAFASRAELDRFLAALNSVIARHDILRTAFVWHGVREAVQVVWRQAPLRLHSHVLENDDALEQLQCCLTSPQARIDPQQAPLLHAHLIHDAVNQRWLLGMLYHHLVMDHTSMDLAIEEVGAFLAGTADALPAPLPFREFVARARLRGSAQTQEAFFSKLLGDVTQTTAPYGMLDVHGDGSTVREARLQVPDALTQALRAHARALNVSMASLFHLAYALVVATTSGRDDVVFGTTLFGRMQGGSGIHRVLGMFLNTLPLRLRIDTTSVADAVSTVQGLLAMLMQHEHAPLSLAQRCSGVAAPAPLFTALLNYRHVASSQASNTLPDWAGMQSLGASERTNYPLSLSVNDDDRGFWLDVQTGPAATPESVGQLMLEALRQLSQALADAPHTALHDLHILPELMRTDIVVGFNPAPSDAPAVGIAHLFAAQAARTPQAPALIDAHGSTLTYAELAQRAERLACRLRALGIGPEARVAVCMPRGIDLVATLLGVFQAGAAYVPLDPEYPAQRRTDILRDCQPQILVATSACAYALPPQVEVPLLWYDAPGDAAIAVPTEIAAPHAAQLAYLIYTSGSSGRPKGVMVEHGALAAYCVAAAELFGLSGEDDVLQQNSINFDLSLEELLPALIAGACLRLAPLPLDAVATPTPASVLHLTSAHWHALVSVWTQAPEQARQQLQQVRLINITGDVLSPYQLQQWYGLGLQAITLINTYGPTETAISCTAARLCTEDANATRISIGTALRHARLYVLDARLRTLPIGVAGELYVAGAQVGRGYHARPALSAQCFLPDPFALGAGQRMYRTGDLARWNADGSLEFLGRNDQQLKLRGFRVELGEIENVLLDYPGVREAAVCARQDATATTRLLAYVVADAIEPDRLHTCLAQRLPDYMLPSAYVRLDALPLTPNRKLDRNALPVPDAGTHFDTQAHVPPHGPFEQTLAMVWAELLDCDRVGRQDSFFALGGHSLLAVRLASRLRSHFGVDVGLADIFAHPRLADFAGCVAAAAANTLPPILPVPRDRPLPLSFAQQRLWFLSQLDPHTDLAYLVSTGVHLDGALDLPALRKALDRIVARHETLRTRIVASAGQPQQEVLPVDTGFALRHSDLSALDDPAPRVRQLCADERQTAFAPGTALVRGHLLRLAPQQHVLLITLHHLVCDGWSMGVLIEELGTLYSAYARQEHDPLPPLALQYADVAVWQRRWLEGDVLQRQLDYWRERLHDAPRLLALPTDHTRPARQDFHGDTIAFSLPAAASAGLHTLSLRHGVTPFMTLLAAWALLLHRYSGQDEVVIGSPLAGRDRSELEPLIGFFVNTVALRIDLSGRPTVAQLLERVRCAVLGAQAHQDLPFDRVIEALQPSRTLAHAPLCQVLFSSDTTPSGELEMPGLQLQPLQGGTAVALADLALEMRVGRDSIAGSLIYATALFERATLQRHLAYYQALLCALADASGVQVADDLPLPAPAQQHLPHVPACETLQSMPTSVHAAFAHQVQRTPTAPAVCDGTLQLTYADLEMRSDALAQQLRVAGVGVGMTVATALPRSAALVIAQLAILKLGAAYLPLDPQQPALRLAQLVEDCHAVALLYPPQTDPVWAGALHCLPVDVDALTATATRFAAATVPGNAPAYVMYTSGSTGVPKGVAIPHCGILNLVLAPDYADWNAQDRFAFASNPAFDSTTLEVWAPLLCGACVVVVPQAVVLDPVALAGFIGTHAISVLILVAGVLRAYAPQLAASLPTLRYLVTGGDVADPHALALLLGSANAPEQVLQTYGPTEATQFATTLALRQPPPLDRRIPIGQPIRHMQAHLVDARGTPVPIGIPGQLHLAGVGLAQGYVGRPGATAERFVPDPFAMEPGARMYRTGDLARWREDGSLDFLGRADAQLKLRGFRIEPGEIEAVLASHPQVAQAVVHVQFDSAHQPRLLAYIVAEDPDEDAALCPRLRSWLTERLPDYMQPTAYIPLQRLPLTANGKLDRDALPSASGQACNDTATQAPQGACEQALALLWCDLLGVERVGRHDDFFEVGGHSLLAVQLIARIESQLQRRIAVSQLFAHSDLAALAALLEATEVHSDDMITASDREDYLA</sequence>
<dbReference type="Pfam" id="PF13193">
    <property type="entry name" value="AMP-binding_C"/>
    <property type="match status" value="7"/>
</dbReference>
<dbReference type="CDD" id="cd19531">
    <property type="entry name" value="LCL_NRPS-like"/>
    <property type="match status" value="3"/>
</dbReference>
<dbReference type="PROSITE" id="PS50075">
    <property type="entry name" value="CARRIER"/>
    <property type="match status" value="7"/>
</dbReference>
<dbReference type="FunFam" id="3.40.50.980:FF:000002">
    <property type="entry name" value="Enterobactin synthetase component F"/>
    <property type="match status" value="2"/>
</dbReference>
<protein>
    <submittedName>
        <fullName evidence="7">Non-ribosomal peptide synthase/polyketide synthase</fullName>
    </submittedName>
</protein>
<dbReference type="InterPro" id="IPR020806">
    <property type="entry name" value="PKS_PP-bd"/>
</dbReference>
<gene>
    <name evidence="7" type="ORF">M0D43_00015</name>
</gene>
<dbReference type="InterPro" id="IPR001242">
    <property type="entry name" value="Condensation_dom"/>
</dbReference>
<dbReference type="GeneID" id="75149687"/>
<dbReference type="PROSITE" id="PS00455">
    <property type="entry name" value="AMP_BINDING"/>
    <property type="match status" value="7"/>
</dbReference>
<dbReference type="CDD" id="cd17646">
    <property type="entry name" value="A_NRPS_AB3403-like"/>
    <property type="match status" value="1"/>
</dbReference>
<evidence type="ECO:0000256" key="5">
    <source>
        <dbReference type="ARBA" id="ARBA00022598"/>
    </source>
</evidence>
<dbReference type="NCBIfam" id="NF003417">
    <property type="entry name" value="PRK04813.1"/>
    <property type="match status" value="7"/>
</dbReference>
<dbReference type="SUPFAM" id="SSF52777">
    <property type="entry name" value="CoA-dependent acyltransferases"/>
    <property type="match status" value="14"/>
</dbReference>
<feature type="domain" description="Carrier" evidence="6">
    <location>
        <begin position="6416"/>
        <end position="6491"/>
    </location>
</feature>
<dbReference type="SUPFAM" id="SSF56801">
    <property type="entry name" value="Acetyl-CoA synthetase-like"/>
    <property type="match status" value="7"/>
</dbReference>
<proteinExistence type="inferred from homology"/>
<dbReference type="NCBIfam" id="NF004282">
    <property type="entry name" value="PRK05691.1"/>
    <property type="match status" value="11"/>
</dbReference>
<dbReference type="EMBL" id="CP096142">
    <property type="protein sequence ID" value="UXA65494.1"/>
    <property type="molecule type" value="Genomic_DNA"/>
</dbReference>
<reference evidence="7" key="1">
    <citation type="submission" date="2022-04" db="EMBL/GenBank/DDBJ databases">
        <title>Xanthomonas prunicola pv. tritici, a pathogen causing a previously unreported foliar disease of wheat.</title>
        <authorList>
            <person name="Clavijo F."/>
            <person name="Curland R.D."/>
            <person name="Dill-Macky R."/>
            <person name="Pereyra S."/>
            <person name="Roman-Reyna V."/>
            <person name="Siri M.I."/>
        </authorList>
    </citation>
    <scope>NUCLEOTIDE SEQUENCE</scope>
    <source>
        <strain evidence="7">CIX249</strain>
    </source>
</reference>
<evidence type="ECO:0000259" key="6">
    <source>
        <dbReference type="PROSITE" id="PS50075"/>
    </source>
</evidence>
<dbReference type="InterPro" id="IPR009081">
    <property type="entry name" value="PP-bd_ACP"/>
</dbReference>
<dbReference type="CDD" id="cd05930">
    <property type="entry name" value="A_NRPS"/>
    <property type="match status" value="3"/>
</dbReference>
<dbReference type="Gene3D" id="3.40.50.980">
    <property type="match status" value="12"/>
</dbReference>
<dbReference type="RefSeq" id="WP_260807634.1">
    <property type="nucleotide sequence ID" value="NZ_CP096142.1"/>
</dbReference>
<dbReference type="PANTHER" id="PTHR45527">
    <property type="entry name" value="NONRIBOSOMAL PEPTIDE SYNTHETASE"/>
    <property type="match status" value="1"/>
</dbReference>
<dbReference type="CDD" id="cd17643">
    <property type="entry name" value="A_NRPS_Cytc1-like"/>
    <property type="match status" value="1"/>
</dbReference>
<feature type="domain" description="Carrier" evidence="6">
    <location>
        <begin position="5338"/>
        <end position="5412"/>
    </location>
</feature>
<dbReference type="FunFam" id="2.30.38.10:FF:000001">
    <property type="entry name" value="Non-ribosomal peptide synthetase PvdI"/>
    <property type="match status" value="4"/>
</dbReference>
<dbReference type="GO" id="GO:0044550">
    <property type="term" value="P:secondary metabolite biosynthetic process"/>
    <property type="evidence" value="ECO:0007669"/>
    <property type="project" value="UniProtKB-ARBA"/>
</dbReference>
<dbReference type="Gene3D" id="2.30.38.10">
    <property type="entry name" value="Luciferase, Domain 3"/>
    <property type="match status" value="6"/>
</dbReference>
<dbReference type="InterPro" id="IPR045851">
    <property type="entry name" value="AMP-bd_C_sf"/>
</dbReference>
<dbReference type="Gene3D" id="1.10.1200.10">
    <property type="entry name" value="ACP-like"/>
    <property type="match status" value="5"/>
</dbReference>
<feature type="domain" description="Carrier" evidence="6">
    <location>
        <begin position="1023"/>
        <end position="1097"/>
    </location>
</feature>
<feature type="domain" description="Carrier" evidence="6">
    <location>
        <begin position="2101"/>
        <end position="2175"/>
    </location>
</feature>
<evidence type="ECO:0000256" key="1">
    <source>
        <dbReference type="ARBA" id="ARBA00001957"/>
    </source>
</evidence>
<comment type="cofactor">
    <cofactor evidence="1">
        <name>pantetheine 4'-phosphate</name>
        <dbReference type="ChEBI" id="CHEBI:47942"/>
    </cofactor>
</comment>
<dbReference type="Gene3D" id="3.30.559.30">
    <property type="entry name" value="Nonribosomal peptide synthetase, condensation domain"/>
    <property type="match status" value="7"/>
</dbReference>
<dbReference type="GO" id="GO:0072330">
    <property type="term" value="P:monocarboxylic acid biosynthetic process"/>
    <property type="evidence" value="ECO:0007669"/>
    <property type="project" value="UniProtKB-ARBA"/>
</dbReference>
<name>A0A9Q9IZB9_9XANT</name>
<dbReference type="Gene3D" id="3.30.300.30">
    <property type="match status" value="7"/>
</dbReference>
<dbReference type="InterPro" id="IPR042099">
    <property type="entry name" value="ANL_N_sf"/>
</dbReference>
<dbReference type="Pfam" id="PF00668">
    <property type="entry name" value="Condensation"/>
    <property type="match status" value="7"/>
</dbReference>
<dbReference type="InterPro" id="IPR010071">
    <property type="entry name" value="AA_adenyl_dom"/>
</dbReference>
<dbReference type="InterPro" id="IPR036736">
    <property type="entry name" value="ACP-like_sf"/>
</dbReference>
<feature type="domain" description="Carrier" evidence="6">
    <location>
        <begin position="7472"/>
        <end position="7547"/>
    </location>
</feature>
<evidence type="ECO:0000256" key="2">
    <source>
        <dbReference type="ARBA" id="ARBA00006432"/>
    </source>
</evidence>
<accession>A0A9Q9IZB9</accession>
<keyword evidence="5" id="KW-0436">Ligase</keyword>
<feature type="domain" description="Carrier" evidence="6">
    <location>
        <begin position="3192"/>
        <end position="3267"/>
    </location>
</feature>
<keyword evidence="3" id="KW-0596">Phosphopantetheine</keyword>
<organism evidence="7 8">
    <name type="scientific">Xanthomonas prunicola</name>
    <dbReference type="NCBI Taxonomy" id="2053930"/>
    <lineage>
        <taxon>Bacteria</taxon>
        <taxon>Pseudomonadati</taxon>
        <taxon>Pseudomonadota</taxon>
        <taxon>Gammaproteobacteria</taxon>
        <taxon>Lysobacterales</taxon>
        <taxon>Lysobacteraceae</taxon>
        <taxon>Xanthomonas</taxon>
    </lineage>
</organism>
<dbReference type="FunFam" id="3.30.559.30:FF:000001">
    <property type="entry name" value="Non-ribosomal peptide synthetase"/>
    <property type="match status" value="1"/>
</dbReference>
<evidence type="ECO:0000256" key="4">
    <source>
        <dbReference type="ARBA" id="ARBA00022553"/>
    </source>
</evidence>
<dbReference type="SMART" id="SM00823">
    <property type="entry name" value="PKS_PP"/>
    <property type="match status" value="7"/>
</dbReference>
<dbReference type="Proteomes" id="UP001058381">
    <property type="component" value="Chromosome"/>
</dbReference>
<dbReference type="FunFam" id="3.40.50.12780:FF:000012">
    <property type="entry name" value="Non-ribosomal peptide synthetase"/>
    <property type="match status" value="3"/>
</dbReference>
<dbReference type="GO" id="GO:0005829">
    <property type="term" value="C:cytosol"/>
    <property type="evidence" value="ECO:0007669"/>
    <property type="project" value="TreeGrafter"/>
</dbReference>
<dbReference type="CDD" id="cd12117">
    <property type="entry name" value="A_NRPS_Srf_like"/>
    <property type="match status" value="2"/>
</dbReference>
<keyword evidence="4" id="KW-0597">Phosphoprotein</keyword>
<dbReference type="Pfam" id="PF00501">
    <property type="entry name" value="AMP-binding"/>
    <property type="match status" value="7"/>
</dbReference>
<dbReference type="GO" id="GO:0043041">
    <property type="term" value="P:amino acid activation for nonribosomal peptide biosynthetic process"/>
    <property type="evidence" value="ECO:0007669"/>
    <property type="project" value="TreeGrafter"/>
</dbReference>
<dbReference type="InterPro" id="IPR000873">
    <property type="entry name" value="AMP-dep_synth/lig_dom"/>
</dbReference>
<dbReference type="FunFam" id="3.30.300.30:FF:000010">
    <property type="entry name" value="Enterobactin synthetase component F"/>
    <property type="match status" value="7"/>
</dbReference>
<dbReference type="FunFam" id="1.10.1200.10:FF:000016">
    <property type="entry name" value="Non-ribosomal peptide synthase"/>
    <property type="match status" value="2"/>
</dbReference>
<comment type="similarity">
    <text evidence="2">Belongs to the ATP-dependent AMP-binding enzyme family.</text>
</comment>
<dbReference type="GO" id="GO:0031177">
    <property type="term" value="F:phosphopantetheine binding"/>
    <property type="evidence" value="ECO:0007669"/>
    <property type="project" value="InterPro"/>
</dbReference>
<dbReference type="PANTHER" id="PTHR45527:SF1">
    <property type="entry name" value="FATTY ACID SYNTHASE"/>
    <property type="match status" value="1"/>
</dbReference>
<dbReference type="FunFam" id="1.10.1200.10:FF:000005">
    <property type="entry name" value="Nonribosomal peptide synthetase 1"/>
    <property type="match status" value="5"/>
</dbReference>
<dbReference type="InterPro" id="IPR029058">
    <property type="entry name" value="AB_hydrolase_fold"/>
</dbReference>